<name>A0A6A5TL30_9PLEO</name>
<dbReference type="AlphaFoldDB" id="A0A6A5TL30"/>
<feature type="compositionally biased region" description="Polar residues" evidence="1">
    <location>
        <begin position="143"/>
        <end position="158"/>
    </location>
</feature>
<proteinExistence type="predicted"/>
<keyword evidence="2" id="KW-1133">Transmembrane helix</keyword>
<keyword evidence="2" id="KW-0472">Membrane</keyword>
<gene>
    <name evidence="3" type="ORF">CC80DRAFT_179980</name>
</gene>
<feature type="region of interest" description="Disordered" evidence="1">
    <location>
        <begin position="1"/>
        <end position="70"/>
    </location>
</feature>
<reference evidence="3" key="1">
    <citation type="journal article" date="2020" name="Stud. Mycol.">
        <title>101 Dothideomycetes genomes: a test case for predicting lifestyles and emergence of pathogens.</title>
        <authorList>
            <person name="Haridas S."/>
            <person name="Albert R."/>
            <person name="Binder M."/>
            <person name="Bloem J."/>
            <person name="Labutti K."/>
            <person name="Salamov A."/>
            <person name="Andreopoulos B."/>
            <person name="Baker S."/>
            <person name="Barry K."/>
            <person name="Bills G."/>
            <person name="Bluhm B."/>
            <person name="Cannon C."/>
            <person name="Castanera R."/>
            <person name="Culley D."/>
            <person name="Daum C."/>
            <person name="Ezra D."/>
            <person name="Gonzalez J."/>
            <person name="Henrissat B."/>
            <person name="Kuo A."/>
            <person name="Liang C."/>
            <person name="Lipzen A."/>
            <person name="Lutzoni F."/>
            <person name="Magnuson J."/>
            <person name="Mondo S."/>
            <person name="Nolan M."/>
            <person name="Ohm R."/>
            <person name="Pangilinan J."/>
            <person name="Park H.-J."/>
            <person name="Ramirez L."/>
            <person name="Alfaro M."/>
            <person name="Sun H."/>
            <person name="Tritt A."/>
            <person name="Yoshinaga Y."/>
            <person name="Zwiers L.-H."/>
            <person name="Turgeon B."/>
            <person name="Goodwin S."/>
            <person name="Spatafora J."/>
            <person name="Crous P."/>
            <person name="Grigoriev I."/>
        </authorList>
    </citation>
    <scope>NUCLEOTIDE SEQUENCE</scope>
    <source>
        <strain evidence="3">CBS 675.92</strain>
    </source>
</reference>
<evidence type="ECO:0000256" key="1">
    <source>
        <dbReference type="SAM" id="MobiDB-lite"/>
    </source>
</evidence>
<protein>
    <recommendedName>
        <fullName evidence="5">Mid2 domain-containing protein</fullName>
    </recommendedName>
</protein>
<feature type="compositionally biased region" description="Polar residues" evidence="1">
    <location>
        <begin position="34"/>
        <end position="53"/>
    </location>
</feature>
<evidence type="ECO:0000313" key="3">
    <source>
        <dbReference type="EMBL" id="KAF1952412.1"/>
    </source>
</evidence>
<evidence type="ECO:0000256" key="2">
    <source>
        <dbReference type="SAM" id="Phobius"/>
    </source>
</evidence>
<feature type="transmembrane region" description="Helical" evidence="2">
    <location>
        <begin position="175"/>
        <end position="198"/>
    </location>
</feature>
<evidence type="ECO:0000313" key="4">
    <source>
        <dbReference type="Proteomes" id="UP000800035"/>
    </source>
</evidence>
<keyword evidence="2" id="KW-0812">Transmembrane</keyword>
<evidence type="ECO:0008006" key="5">
    <source>
        <dbReference type="Google" id="ProtNLM"/>
    </source>
</evidence>
<dbReference type="EMBL" id="ML977011">
    <property type="protein sequence ID" value="KAF1952412.1"/>
    <property type="molecule type" value="Genomic_DNA"/>
</dbReference>
<sequence length="264" mass="27828">MHRPPFTDAAAATGMLPESSSPQHSAGRPVLQTPEPNWSRTSRPPKAQESTVPVVSIGQDDGDVPITSPSSLVLAPATKSRTEADVTYATRTGVELPSPHLPVSRTHPGSWVPSVTTAPTIFTYPILEPPPSTLQPSEIKATATGSGLSATPRSSSESVPLDMNGASHPSNHTGMIVGVSVGCFGFAIVSLIALFILLQRKKKKERKTQWGAKEDALVWDDKSDTQKADGRKSVFTLAGLPALPSSATASPAVRSNSVMRKDCC</sequence>
<feature type="region of interest" description="Disordered" evidence="1">
    <location>
        <begin position="133"/>
        <end position="160"/>
    </location>
</feature>
<accession>A0A6A5TL30</accession>
<organism evidence="3 4">
    <name type="scientific">Byssothecium circinans</name>
    <dbReference type="NCBI Taxonomy" id="147558"/>
    <lineage>
        <taxon>Eukaryota</taxon>
        <taxon>Fungi</taxon>
        <taxon>Dikarya</taxon>
        <taxon>Ascomycota</taxon>
        <taxon>Pezizomycotina</taxon>
        <taxon>Dothideomycetes</taxon>
        <taxon>Pleosporomycetidae</taxon>
        <taxon>Pleosporales</taxon>
        <taxon>Massarineae</taxon>
        <taxon>Massarinaceae</taxon>
        <taxon>Byssothecium</taxon>
    </lineage>
</organism>
<dbReference type="Proteomes" id="UP000800035">
    <property type="component" value="Unassembled WGS sequence"/>
</dbReference>
<keyword evidence="4" id="KW-1185">Reference proteome</keyword>